<dbReference type="PANTHER" id="PTHR34815:SF2">
    <property type="entry name" value="N-ACETYLTRANSFERASE DOMAIN-CONTAINING PROTEIN"/>
    <property type="match status" value="1"/>
</dbReference>
<proteinExistence type="predicted"/>
<dbReference type="Proteomes" id="UP000799421">
    <property type="component" value="Unassembled WGS sequence"/>
</dbReference>
<dbReference type="InterPro" id="IPR055100">
    <property type="entry name" value="GNAT_LYC1-like"/>
</dbReference>
<dbReference type="OrthoDB" id="2020070at2759"/>
<accession>A0A6A7BVR4</accession>
<dbReference type="GO" id="GO:0016747">
    <property type="term" value="F:acyltransferase activity, transferring groups other than amino-acyl groups"/>
    <property type="evidence" value="ECO:0007669"/>
    <property type="project" value="InterPro"/>
</dbReference>
<dbReference type="InterPro" id="IPR053013">
    <property type="entry name" value="LAT"/>
</dbReference>
<gene>
    <name evidence="2" type="ORF">K470DRAFT_219549</name>
</gene>
<organism evidence="2 3">
    <name type="scientific">Piedraia hortae CBS 480.64</name>
    <dbReference type="NCBI Taxonomy" id="1314780"/>
    <lineage>
        <taxon>Eukaryota</taxon>
        <taxon>Fungi</taxon>
        <taxon>Dikarya</taxon>
        <taxon>Ascomycota</taxon>
        <taxon>Pezizomycotina</taxon>
        <taxon>Dothideomycetes</taxon>
        <taxon>Dothideomycetidae</taxon>
        <taxon>Capnodiales</taxon>
        <taxon>Piedraiaceae</taxon>
        <taxon>Piedraia</taxon>
    </lineage>
</organism>
<dbReference type="Gene3D" id="3.40.630.30">
    <property type="match status" value="1"/>
</dbReference>
<name>A0A6A7BVR4_9PEZI</name>
<dbReference type="PANTHER" id="PTHR34815">
    <property type="entry name" value="LYSINE ACETYLTRANSFERASE"/>
    <property type="match status" value="1"/>
</dbReference>
<dbReference type="SUPFAM" id="SSF55729">
    <property type="entry name" value="Acyl-CoA N-acyltransferases (Nat)"/>
    <property type="match status" value="1"/>
</dbReference>
<dbReference type="InterPro" id="IPR000182">
    <property type="entry name" value="GNAT_dom"/>
</dbReference>
<keyword evidence="3" id="KW-1185">Reference proteome</keyword>
<dbReference type="PROSITE" id="PS51186">
    <property type="entry name" value="GNAT"/>
    <property type="match status" value="1"/>
</dbReference>
<evidence type="ECO:0000313" key="3">
    <source>
        <dbReference type="Proteomes" id="UP000799421"/>
    </source>
</evidence>
<sequence>MDVRLIPATPEQVERLIRANSVEWRGPLSEDSYLEREKLLLDQELTRNGGLSHWALVADKDNLLCGCETTKKPALVGQDGNVNDATCLGVGSVFCLTENRGRGYATTMMTKLAAELSKQGAFSILHSDVGKEFYARAGWKPYEATHVSSAAVPRARRVASVKRLYDADLKDLCAKDVQRVRERVQQESLKRSTVAMAPTQATFAWHHAREDYIGRELDIAPMAGGRGALVPVAGGQATAWCIWTRVWPDKGQDTLHILRLVIDDDRYTDYDLYSELSTVQPKPEHVQAIVDLLGTAQEEAFAAKMDCVELWNPSTTAMAAVQKLHPLAPLTHRQTSNIPCLNWFGKGEVKWICNERYAWC</sequence>
<dbReference type="AlphaFoldDB" id="A0A6A7BVR4"/>
<dbReference type="InterPro" id="IPR016181">
    <property type="entry name" value="Acyl_CoA_acyltransferase"/>
</dbReference>
<protein>
    <recommendedName>
        <fullName evidence="1">N-acetyltransferase domain-containing protein</fullName>
    </recommendedName>
</protein>
<dbReference type="EMBL" id="MU005995">
    <property type="protein sequence ID" value="KAF2859291.1"/>
    <property type="molecule type" value="Genomic_DNA"/>
</dbReference>
<reference evidence="2" key="1">
    <citation type="journal article" date="2020" name="Stud. Mycol.">
        <title>101 Dothideomycetes genomes: a test case for predicting lifestyles and emergence of pathogens.</title>
        <authorList>
            <person name="Haridas S."/>
            <person name="Albert R."/>
            <person name="Binder M."/>
            <person name="Bloem J."/>
            <person name="Labutti K."/>
            <person name="Salamov A."/>
            <person name="Andreopoulos B."/>
            <person name="Baker S."/>
            <person name="Barry K."/>
            <person name="Bills G."/>
            <person name="Bluhm B."/>
            <person name="Cannon C."/>
            <person name="Castanera R."/>
            <person name="Culley D."/>
            <person name="Daum C."/>
            <person name="Ezra D."/>
            <person name="Gonzalez J."/>
            <person name="Henrissat B."/>
            <person name="Kuo A."/>
            <person name="Liang C."/>
            <person name="Lipzen A."/>
            <person name="Lutzoni F."/>
            <person name="Magnuson J."/>
            <person name="Mondo S."/>
            <person name="Nolan M."/>
            <person name="Ohm R."/>
            <person name="Pangilinan J."/>
            <person name="Park H.-J."/>
            <person name="Ramirez L."/>
            <person name="Alfaro M."/>
            <person name="Sun H."/>
            <person name="Tritt A."/>
            <person name="Yoshinaga Y."/>
            <person name="Zwiers L.-H."/>
            <person name="Turgeon B."/>
            <person name="Goodwin S."/>
            <person name="Spatafora J."/>
            <person name="Crous P."/>
            <person name="Grigoriev I."/>
        </authorList>
    </citation>
    <scope>NUCLEOTIDE SEQUENCE</scope>
    <source>
        <strain evidence="2">CBS 480.64</strain>
    </source>
</reference>
<dbReference type="Pfam" id="PF22998">
    <property type="entry name" value="GNAT_LYC1-like"/>
    <property type="match status" value="1"/>
</dbReference>
<evidence type="ECO:0000259" key="1">
    <source>
        <dbReference type="PROSITE" id="PS51186"/>
    </source>
</evidence>
<evidence type="ECO:0000313" key="2">
    <source>
        <dbReference type="EMBL" id="KAF2859291.1"/>
    </source>
</evidence>
<feature type="domain" description="N-acetyltransferase" evidence="1">
    <location>
        <begin position="3"/>
        <end position="159"/>
    </location>
</feature>